<dbReference type="EC" id="3.4.11.9" evidence="2"/>
<comment type="caution">
    <text evidence="2">The sequence shown here is derived from an EMBL/GenBank/DDBJ whole genome shotgun (WGS) entry which is preliminary data.</text>
</comment>
<reference evidence="2 3" key="1">
    <citation type="submission" date="2022-11" db="EMBL/GenBank/DDBJ databases">
        <title>Mucor velutinosus strain NIH1002 WGS.</title>
        <authorList>
            <person name="Subramanian P."/>
            <person name="Mullikin J.C."/>
            <person name="Segre J.A."/>
            <person name="Zelazny A.M."/>
        </authorList>
    </citation>
    <scope>NUCLEOTIDE SEQUENCE [LARGE SCALE GENOMIC DNA]</scope>
    <source>
        <strain evidence="2 3">NIH1002</strain>
    </source>
</reference>
<keyword evidence="2" id="KW-0378">Hydrolase</keyword>
<keyword evidence="1" id="KW-0732">Signal</keyword>
<evidence type="ECO:0000313" key="2">
    <source>
        <dbReference type="EMBL" id="KAK4521556.1"/>
    </source>
</evidence>
<accession>A0AAN7I4X7</accession>
<organism evidence="2 3">
    <name type="scientific">Mucor velutinosus</name>
    <dbReference type="NCBI Taxonomy" id="708070"/>
    <lineage>
        <taxon>Eukaryota</taxon>
        <taxon>Fungi</taxon>
        <taxon>Fungi incertae sedis</taxon>
        <taxon>Mucoromycota</taxon>
        <taxon>Mucoromycotina</taxon>
        <taxon>Mucoromycetes</taxon>
        <taxon>Mucorales</taxon>
        <taxon>Mucorineae</taxon>
        <taxon>Mucoraceae</taxon>
        <taxon>Mucor</taxon>
    </lineage>
</organism>
<protein>
    <submittedName>
        <fullName evidence="2">Exocyst subunit</fullName>
        <ecNumber evidence="2">3.4.11.9</ecNumber>
    </submittedName>
</protein>
<proteinExistence type="predicted"/>
<feature type="chain" id="PRO_5043019147" evidence="1">
    <location>
        <begin position="22"/>
        <end position="113"/>
    </location>
</feature>
<sequence length="113" mass="12400">MILVLIGSLLIEAGLLQVEHAQLAMREGVTVQGVVYKASTSKESADLGCQACAVYTYAYGGQDHFFVDLMESLSYFGKVLQVKKFTHRGYFEGKLSVILDTSVGFQNALSERI</sequence>
<dbReference type="EMBL" id="JASEJX010000003">
    <property type="protein sequence ID" value="KAK4521556.1"/>
    <property type="molecule type" value="Genomic_DNA"/>
</dbReference>
<evidence type="ECO:0000256" key="1">
    <source>
        <dbReference type="SAM" id="SignalP"/>
    </source>
</evidence>
<gene>
    <name evidence="2" type="primary">SEC8</name>
    <name evidence="2" type="ORF">ATC70_007317</name>
</gene>
<dbReference type="GO" id="GO:0004177">
    <property type="term" value="F:aminopeptidase activity"/>
    <property type="evidence" value="ECO:0007669"/>
    <property type="project" value="UniProtKB-KW"/>
</dbReference>
<keyword evidence="2" id="KW-0645">Protease</keyword>
<dbReference type="GeneID" id="89951003"/>
<keyword evidence="2" id="KW-0031">Aminopeptidase</keyword>
<feature type="signal peptide" evidence="1">
    <location>
        <begin position="1"/>
        <end position="21"/>
    </location>
</feature>
<dbReference type="AlphaFoldDB" id="A0AAN7I4X7"/>
<name>A0AAN7I4X7_9FUNG</name>
<evidence type="ECO:0000313" key="3">
    <source>
        <dbReference type="Proteomes" id="UP001304243"/>
    </source>
</evidence>
<dbReference type="RefSeq" id="XP_064688222.1">
    <property type="nucleotide sequence ID" value="XM_064826578.1"/>
</dbReference>
<keyword evidence="3" id="KW-1185">Reference proteome</keyword>
<dbReference type="Proteomes" id="UP001304243">
    <property type="component" value="Unassembled WGS sequence"/>
</dbReference>